<evidence type="ECO:0000256" key="6">
    <source>
        <dbReference type="ARBA" id="ARBA00022962"/>
    </source>
</evidence>
<dbReference type="PIRSF" id="PIRSF001589">
    <property type="entry name" value="Asn_synthetase_glu-h"/>
    <property type="match status" value="1"/>
</dbReference>
<comment type="catalytic activity">
    <reaction evidence="7">
        <text>L-aspartate + L-glutamine + ATP + H2O = L-asparagine + L-glutamate + AMP + diphosphate + H(+)</text>
        <dbReference type="Rhea" id="RHEA:12228"/>
        <dbReference type="ChEBI" id="CHEBI:15377"/>
        <dbReference type="ChEBI" id="CHEBI:15378"/>
        <dbReference type="ChEBI" id="CHEBI:29985"/>
        <dbReference type="ChEBI" id="CHEBI:29991"/>
        <dbReference type="ChEBI" id="CHEBI:30616"/>
        <dbReference type="ChEBI" id="CHEBI:33019"/>
        <dbReference type="ChEBI" id="CHEBI:58048"/>
        <dbReference type="ChEBI" id="CHEBI:58359"/>
        <dbReference type="ChEBI" id="CHEBI:456215"/>
        <dbReference type="EC" id="6.3.5.4"/>
    </reaction>
</comment>
<dbReference type="OrthoDB" id="9763290at2"/>
<keyword evidence="8" id="KW-0061">Asparagine biosynthesis</keyword>
<dbReference type="PATRIC" id="fig|1088869.3.peg.678"/>
<dbReference type="GO" id="GO:0006529">
    <property type="term" value="P:asparagine biosynthetic process"/>
    <property type="evidence" value="ECO:0007669"/>
    <property type="project" value="UniProtKB-KW"/>
</dbReference>
<evidence type="ECO:0000256" key="1">
    <source>
        <dbReference type="ARBA" id="ARBA00005187"/>
    </source>
</evidence>
<dbReference type="Pfam" id="PF13537">
    <property type="entry name" value="GATase_7"/>
    <property type="match status" value="1"/>
</dbReference>
<dbReference type="InterPro" id="IPR014729">
    <property type="entry name" value="Rossmann-like_a/b/a_fold"/>
</dbReference>
<dbReference type="PANTHER" id="PTHR43284">
    <property type="entry name" value="ASPARAGINE SYNTHETASE (GLUTAMINE-HYDROLYZING)"/>
    <property type="match status" value="1"/>
</dbReference>
<proteinExistence type="inferred from homology"/>
<dbReference type="Gene3D" id="3.60.20.10">
    <property type="entry name" value="Glutamine Phosphoribosylpyrophosphate, subunit 1, domain 1"/>
    <property type="match status" value="1"/>
</dbReference>
<keyword evidence="5 9" id="KW-0067">ATP-binding</keyword>
<dbReference type="Proteomes" id="UP000004949">
    <property type="component" value="Unassembled WGS sequence"/>
</dbReference>
<dbReference type="GO" id="GO:0004066">
    <property type="term" value="F:asparagine synthase (glutamine-hydrolyzing) activity"/>
    <property type="evidence" value="ECO:0007669"/>
    <property type="project" value="UniProtKB-EC"/>
</dbReference>
<dbReference type="PROSITE" id="PS51278">
    <property type="entry name" value="GATASE_TYPE_2"/>
    <property type="match status" value="1"/>
</dbReference>
<evidence type="ECO:0000256" key="4">
    <source>
        <dbReference type="ARBA" id="ARBA00022741"/>
    </source>
</evidence>
<dbReference type="Pfam" id="PF00733">
    <property type="entry name" value="Asn_synthase"/>
    <property type="match status" value="1"/>
</dbReference>
<keyword evidence="4 9" id="KW-0547">Nucleotide-binding</keyword>
<evidence type="ECO:0000256" key="10">
    <source>
        <dbReference type="PIRSR" id="PIRSR001589-3"/>
    </source>
</evidence>
<evidence type="ECO:0000313" key="12">
    <source>
        <dbReference type="EMBL" id="EHH69363.1"/>
    </source>
</evidence>
<dbReference type="SUPFAM" id="SSF56235">
    <property type="entry name" value="N-terminal nucleophile aminohydrolases (Ntn hydrolases)"/>
    <property type="match status" value="1"/>
</dbReference>
<keyword evidence="13" id="KW-1185">Reference proteome</keyword>
<dbReference type="GO" id="GO:0005829">
    <property type="term" value="C:cytosol"/>
    <property type="evidence" value="ECO:0007669"/>
    <property type="project" value="TreeGrafter"/>
</dbReference>
<gene>
    <name evidence="12" type="ORF">GMO_06700</name>
</gene>
<dbReference type="InterPro" id="IPR033738">
    <property type="entry name" value="AsnB_N"/>
</dbReference>
<dbReference type="AlphaFoldDB" id="G6XGQ5"/>
<feature type="active site" description="For GATase activity" evidence="8">
    <location>
        <position position="2"/>
    </location>
</feature>
<protein>
    <recommendedName>
        <fullName evidence="3">asparagine synthase (glutamine-hydrolyzing)</fullName>
        <ecNumber evidence="3">6.3.5.4</ecNumber>
    </recommendedName>
</protein>
<dbReference type="CDD" id="cd00712">
    <property type="entry name" value="AsnB"/>
    <property type="match status" value="1"/>
</dbReference>
<evidence type="ECO:0000259" key="11">
    <source>
        <dbReference type="PROSITE" id="PS51278"/>
    </source>
</evidence>
<comment type="similarity">
    <text evidence="2">Belongs to the asparagine synthetase family.</text>
</comment>
<evidence type="ECO:0000256" key="7">
    <source>
        <dbReference type="ARBA" id="ARBA00048741"/>
    </source>
</evidence>
<keyword evidence="8" id="KW-0028">Amino-acid biosynthesis</keyword>
<name>G6XGQ5_9PROT</name>
<keyword evidence="12" id="KW-0436">Ligase</keyword>
<keyword evidence="6 8" id="KW-0315">Glutamine amidotransferase</keyword>
<comment type="pathway">
    <text evidence="1">Amino-acid biosynthesis; L-asparagine biosynthesis; L-asparagine from L-aspartate (L-Gln route): step 1/1.</text>
</comment>
<dbReference type="InterPro" id="IPR006426">
    <property type="entry name" value="Asn_synth_AEB"/>
</dbReference>
<dbReference type="STRING" id="1088869.GMO_06700"/>
<dbReference type="EMBL" id="AGQV01000001">
    <property type="protein sequence ID" value="EHH69363.1"/>
    <property type="molecule type" value="Genomic_DNA"/>
</dbReference>
<dbReference type="RefSeq" id="WP_008850820.1">
    <property type="nucleotide sequence ID" value="NZ_AGQV01000001.1"/>
</dbReference>
<evidence type="ECO:0000256" key="8">
    <source>
        <dbReference type="PIRSR" id="PIRSR001589-1"/>
    </source>
</evidence>
<dbReference type="Gene3D" id="3.40.50.620">
    <property type="entry name" value="HUPs"/>
    <property type="match status" value="1"/>
</dbReference>
<evidence type="ECO:0000256" key="2">
    <source>
        <dbReference type="ARBA" id="ARBA00005752"/>
    </source>
</evidence>
<evidence type="ECO:0000256" key="9">
    <source>
        <dbReference type="PIRSR" id="PIRSR001589-2"/>
    </source>
</evidence>
<sequence>MCGIAGVSCLPGHRPDQAALDRMSQAIFHRGPDGEGRLDLAGAGLRHRRLSIVDIAGGKQPFVLGDAALVANGEIYNDPQIRSRFPEHCFRTGSDCEPPLHLWLRDGAGYTHELRGMYAIAAVEDEHGQHEMVLSRDPFGIKPLYVAEYPGGIAFASEAQALLAGGYGRREVLTSSRDELLQLQFTTGQDTVLAGIRRLLPGETLRILDGRIVESRRRYPLREAEDIVPAELTDEQAIRRLDAALMDSVHAHLRADVPLGLFLSGGIDSATILAAAHRLGLPHPLTWTARFDSGAADEAEAAAGLAHAVGAQHHVLTVTEEMVWRDLPRIVSCMDDPAADYAIIPTWFLAREARRDVTVILSGEGGDELFAGYGRYRRVLRPWWQGGRSPYRSGTFGKRFPGRSQQWRAGLSATELALGLGGLEGAQALDVAEWLPNDLLLKLDRCLMAHSAEGRTPLLDPVVAKAVWPLAARFKVRDRYGKWLLRRWLETALPESRPFAPKQGFTVPIGHWIERWSRRLGPLMARQDCIRALNLPLDVRSLFETATQRGHVRQAWTLLFYALWHRHHIENIPADGDVFDTLDRAA</sequence>
<feature type="site" description="Important for beta-aspartyl-AMP intermediate formation" evidence="10">
    <location>
        <position position="364"/>
    </location>
</feature>
<dbReference type="InterPro" id="IPR001962">
    <property type="entry name" value="Asn_synthase"/>
</dbReference>
<dbReference type="InterPro" id="IPR017932">
    <property type="entry name" value="GATase_2_dom"/>
</dbReference>
<evidence type="ECO:0000256" key="5">
    <source>
        <dbReference type="ARBA" id="ARBA00022840"/>
    </source>
</evidence>
<dbReference type="eggNOG" id="COG0367">
    <property type="taxonomic scope" value="Bacteria"/>
</dbReference>
<dbReference type="InterPro" id="IPR051786">
    <property type="entry name" value="ASN_synthetase/amidase"/>
</dbReference>
<feature type="binding site" evidence="9">
    <location>
        <begin position="362"/>
        <end position="363"/>
    </location>
    <ligand>
        <name>ATP</name>
        <dbReference type="ChEBI" id="CHEBI:30616"/>
    </ligand>
</feature>
<dbReference type="GO" id="GO:0005524">
    <property type="term" value="F:ATP binding"/>
    <property type="evidence" value="ECO:0007669"/>
    <property type="project" value="UniProtKB-KW"/>
</dbReference>
<dbReference type="PANTHER" id="PTHR43284:SF1">
    <property type="entry name" value="ASPARAGINE SYNTHETASE"/>
    <property type="match status" value="1"/>
</dbReference>
<reference evidence="12 13" key="1">
    <citation type="submission" date="2011-10" db="EMBL/GenBank/DDBJ databases">
        <title>Genome sequence of Gluconobacter morbifer G707, isolated from Drosophila gut.</title>
        <authorList>
            <person name="Lee W.-J."/>
            <person name="Kim E.-K."/>
        </authorList>
    </citation>
    <scope>NUCLEOTIDE SEQUENCE [LARGE SCALE GENOMIC DNA]</scope>
    <source>
        <strain evidence="12 13">G707</strain>
    </source>
</reference>
<evidence type="ECO:0000256" key="3">
    <source>
        <dbReference type="ARBA" id="ARBA00012737"/>
    </source>
</evidence>
<dbReference type="InterPro" id="IPR029055">
    <property type="entry name" value="Ntn_hydrolases_N"/>
</dbReference>
<dbReference type="SUPFAM" id="SSF52402">
    <property type="entry name" value="Adenine nucleotide alpha hydrolases-like"/>
    <property type="match status" value="1"/>
</dbReference>
<dbReference type="CDD" id="cd01991">
    <property type="entry name" value="Asn_synthase_B_C"/>
    <property type="match status" value="1"/>
</dbReference>
<feature type="binding site" evidence="9">
    <location>
        <position position="95"/>
    </location>
    <ligand>
        <name>L-glutamine</name>
        <dbReference type="ChEBI" id="CHEBI:58359"/>
    </ligand>
</feature>
<comment type="caution">
    <text evidence="12">The sequence shown here is derived from an EMBL/GenBank/DDBJ whole genome shotgun (WGS) entry which is preliminary data.</text>
</comment>
<accession>G6XGQ5</accession>
<evidence type="ECO:0000313" key="13">
    <source>
        <dbReference type="Proteomes" id="UP000004949"/>
    </source>
</evidence>
<dbReference type="NCBIfam" id="TIGR01536">
    <property type="entry name" value="asn_synth_AEB"/>
    <property type="match status" value="1"/>
</dbReference>
<dbReference type="EC" id="6.3.5.4" evidence="3"/>
<organism evidence="12 13">
    <name type="scientific">Gluconobacter morbifer G707</name>
    <dbReference type="NCBI Taxonomy" id="1088869"/>
    <lineage>
        <taxon>Bacteria</taxon>
        <taxon>Pseudomonadati</taxon>
        <taxon>Pseudomonadota</taxon>
        <taxon>Alphaproteobacteria</taxon>
        <taxon>Acetobacterales</taxon>
        <taxon>Acetobacteraceae</taxon>
        <taxon>Gluconobacter</taxon>
    </lineage>
</organism>
<feature type="domain" description="Glutamine amidotransferase type-2" evidence="11">
    <location>
        <begin position="2"/>
        <end position="210"/>
    </location>
</feature>